<evidence type="ECO:0000313" key="4">
    <source>
        <dbReference type="EnsemblMetazoa" id="GPAI026610-PA"/>
    </source>
</evidence>
<keyword evidence="1" id="KW-0594">Phospholipid biosynthesis</keyword>
<dbReference type="GO" id="GO:0006646">
    <property type="term" value="P:phosphatidylethanolamine biosynthetic process"/>
    <property type="evidence" value="ECO:0007669"/>
    <property type="project" value="TreeGrafter"/>
</dbReference>
<reference evidence="4" key="2">
    <citation type="submission" date="2020-05" db="UniProtKB">
        <authorList>
            <consortium name="EnsemblMetazoa"/>
        </authorList>
    </citation>
    <scope>IDENTIFICATION</scope>
    <source>
        <strain evidence="4">IAEA</strain>
    </source>
</reference>
<dbReference type="EnsemblMetazoa" id="GPAI026610-RA">
    <property type="protein sequence ID" value="GPAI026610-PA"/>
    <property type="gene ID" value="GPAI026610"/>
</dbReference>
<dbReference type="PANTHER" id="PTHR22603:SF93">
    <property type="entry name" value="RE24176P"/>
    <property type="match status" value="1"/>
</dbReference>
<keyword evidence="2" id="KW-1208">Phospholipid metabolism</keyword>
<evidence type="ECO:0000313" key="5">
    <source>
        <dbReference type="Proteomes" id="UP000092445"/>
    </source>
</evidence>
<dbReference type="Gene3D" id="3.90.1200.10">
    <property type="match status" value="1"/>
</dbReference>
<dbReference type="SUPFAM" id="SSF56112">
    <property type="entry name" value="Protein kinase-like (PK-like)"/>
    <property type="match status" value="1"/>
</dbReference>
<dbReference type="Pfam" id="PF01633">
    <property type="entry name" value="Choline_kinase"/>
    <property type="match status" value="1"/>
</dbReference>
<dbReference type="AlphaFoldDB" id="A0A1A9ZVV7"/>
<dbReference type="GO" id="GO:0004305">
    <property type="term" value="F:ethanolamine kinase activity"/>
    <property type="evidence" value="ECO:0007669"/>
    <property type="project" value="TreeGrafter"/>
</dbReference>
<evidence type="ECO:0000256" key="2">
    <source>
        <dbReference type="ARBA" id="ARBA00023264"/>
    </source>
</evidence>
<keyword evidence="5" id="KW-1185">Reference proteome</keyword>
<dbReference type="Proteomes" id="UP000092445">
    <property type="component" value="Unassembled WGS sequence"/>
</dbReference>
<keyword evidence="1" id="KW-0443">Lipid metabolism</keyword>
<dbReference type="STRING" id="7398.A0A1A9ZVV7"/>
<dbReference type="PANTHER" id="PTHR22603">
    <property type="entry name" value="CHOLINE/ETHANOALAMINE KINASE"/>
    <property type="match status" value="1"/>
</dbReference>
<dbReference type="GO" id="GO:0004103">
    <property type="term" value="F:choline kinase activity"/>
    <property type="evidence" value="ECO:0007669"/>
    <property type="project" value="TreeGrafter"/>
</dbReference>
<evidence type="ECO:0000256" key="3">
    <source>
        <dbReference type="ARBA" id="ARBA00038211"/>
    </source>
</evidence>
<dbReference type="InterPro" id="IPR011009">
    <property type="entry name" value="Kinase-like_dom_sf"/>
</dbReference>
<dbReference type="VEuPathDB" id="VectorBase:GPAI026610"/>
<name>A0A1A9ZVV7_GLOPL</name>
<dbReference type="Gene3D" id="3.30.200.20">
    <property type="entry name" value="Phosphorylase Kinase, domain 1"/>
    <property type="match status" value="2"/>
</dbReference>
<accession>A0A1A9ZVV7</accession>
<keyword evidence="1" id="KW-0444">Lipid biosynthesis</keyword>
<reference evidence="5" key="1">
    <citation type="submission" date="2014-03" db="EMBL/GenBank/DDBJ databases">
        <authorList>
            <person name="Aksoy S."/>
            <person name="Warren W."/>
            <person name="Wilson R.K."/>
        </authorList>
    </citation>
    <scope>NUCLEOTIDE SEQUENCE [LARGE SCALE GENOMIC DNA]</scope>
    <source>
        <strain evidence="5">IAEA</strain>
    </source>
</reference>
<comment type="similarity">
    <text evidence="3">Belongs to the choline/ethanolamine kinase family.</text>
</comment>
<organism evidence="4 5">
    <name type="scientific">Glossina pallidipes</name>
    <name type="common">Tsetse fly</name>
    <dbReference type="NCBI Taxonomy" id="7398"/>
    <lineage>
        <taxon>Eukaryota</taxon>
        <taxon>Metazoa</taxon>
        <taxon>Ecdysozoa</taxon>
        <taxon>Arthropoda</taxon>
        <taxon>Hexapoda</taxon>
        <taxon>Insecta</taxon>
        <taxon>Pterygota</taxon>
        <taxon>Neoptera</taxon>
        <taxon>Endopterygota</taxon>
        <taxon>Diptera</taxon>
        <taxon>Brachycera</taxon>
        <taxon>Muscomorpha</taxon>
        <taxon>Hippoboscoidea</taxon>
        <taxon>Glossinidae</taxon>
        <taxon>Glossina</taxon>
    </lineage>
</organism>
<proteinExistence type="inferred from homology"/>
<dbReference type="CDD" id="cd05156">
    <property type="entry name" value="ChoK_euk"/>
    <property type="match status" value="1"/>
</dbReference>
<protein>
    <recommendedName>
        <fullName evidence="6">Choline kinase N-terminal domain-containing protein</fullName>
    </recommendedName>
</protein>
<evidence type="ECO:0000256" key="1">
    <source>
        <dbReference type="ARBA" id="ARBA00023209"/>
    </source>
</evidence>
<evidence type="ECO:0008006" key="6">
    <source>
        <dbReference type="Google" id="ProtNLM"/>
    </source>
</evidence>
<sequence length="576" mass="65607">MSNLQKMLFKRFRTLTVIMAKSAFGIACDKRRSMHNATLEDIRRTAARVCGDYLNGRWKEVSADQLIVKRISGGLSNYLYYVSLPPAVTDGVGLATECADGGDDVSRDDIDLPSVGYSKPRVSATIGESCLTTTTTATTPMIRAIAQNDVNSNELVSRVLFGDDFNANIKRKRYDSSSSAISLPQRQSEPQEVLLRIYGQSHGEDALEAMITESVVFALLSERNFGPKLHGIFPGGRIEQYIPARALSTLELADPRISCKIAEKMGEIHSLNIPMSKEPDWLWNCIQRWQSQLPAILNRNDWHGNQCHAEFVGEFNFIEEALWIKSIISMTNYPVLFCHNDLQEGNILMRHDIASNERTSLRDSLSSLRQVSHLEDSVLENANDSMIANNTNTLKTKRSKIADLNDKNSSANLNCSIDTDTARCNLAAPDLIIIDFEYCAYNYRGFDLANHFLEWTFDYSNSEFPFFHHNKDQYPSKVQRDQFIRIYLKKLNDFDDDCEAAQEDVELVEREIELFSMLSHLFWGLWSVVNTTSNIEFGYWDYAVTRIKEYQQLKQEFNSSIVSKEKQASCKEHEIF</sequence>
<dbReference type="GO" id="GO:0005737">
    <property type="term" value="C:cytoplasm"/>
    <property type="evidence" value="ECO:0007669"/>
    <property type="project" value="TreeGrafter"/>
</dbReference>